<organism evidence="3 4">
    <name type="scientific">Alicycliphilus denitrificans</name>
    <dbReference type="NCBI Taxonomy" id="179636"/>
    <lineage>
        <taxon>Bacteria</taxon>
        <taxon>Pseudomonadati</taxon>
        <taxon>Pseudomonadota</taxon>
        <taxon>Betaproteobacteria</taxon>
        <taxon>Burkholderiales</taxon>
        <taxon>Comamonadaceae</taxon>
        <taxon>Alicycliphilus</taxon>
    </lineage>
</organism>
<proteinExistence type="inferred from homology"/>
<name>A0A420KCC2_9BURK</name>
<comment type="caution">
    <text evidence="3">The sequence shown here is derived from an EMBL/GenBank/DDBJ whole genome shotgun (WGS) entry which is preliminary data.</text>
</comment>
<sequence>MTQKNHVTRRAVVLTGVLAAVCGLAGNNARAEEWPTKTIKVLVPYVAGGPVDSVTRMLMEIVSKSVEQPIIIENKPGANTVIATTQLARSAPDGYTFGVVPAAYTTNQVLSRNLQYKPSDLAPVSHMVNIPLVLFASVSTPANSVKEFAAWAQTKPVSYASTGPGSTGHLLGEIFSLAAGLKATHVGYNGSAQAMPDLMGGRVDYFFDPATGGMPHVKAGKLKALAVSAQQRCDCAPDVPTMAESGYPEIVQGSWIGLMAPAKTPRNVLDRFSAEVAKAVQGPEFAKKLQVLGFGPVGSTPEQFQALIDRDVAAYADIARKADIRLDR</sequence>
<feature type="signal peptide" evidence="2">
    <location>
        <begin position="1"/>
        <end position="31"/>
    </location>
</feature>
<dbReference type="InterPro" id="IPR042100">
    <property type="entry name" value="Bug_dom1"/>
</dbReference>
<dbReference type="Gene3D" id="3.40.190.150">
    <property type="entry name" value="Bordetella uptake gene, domain 1"/>
    <property type="match status" value="1"/>
</dbReference>
<keyword evidence="2" id="KW-0732">Signal</keyword>
<dbReference type="Gene3D" id="3.40.190.10">
    <property type="entry name" value="Periplasmic binding protein-like II"/>
    <property type="match status" value="1"/>
</dbReference>
<dbReference type="RefSeq" id="WP_094438403.1">
    <property type="nucleotide sequence ID" value="NZ_NKDB02000002.1"/>
</dbReference>
<gene>
    <name evidence="3" type="ORF">CE154_012700</name>
</gene>
<accession>A0A420KCC2</accession>
<dbReference type="AlphaFoldDB" id="A0A420KCC2"/>
<dbReference type="Proteomes" id="UP000216225">
    <property type="component" value="Unassembled WGS sequence"/>
</dbReference>
<evidence type="ECO:0000313" key="3">
    <source>
        <dbReference type="EMBL" id="RKJ96862.1"/>
    </source>
</evidence>
<dbReference type="PIRSF" id="PIRSF017082">
    <property type="entry name" value="YflP"/>
    <property type="match status" value="1"/>
</dbReference>
<dbReference type="Pfam" id="PF03401">
    <property type="entry name" value="TctC"/>
    <property type="match status" value="1"/>
</dbReference>
<dbReference type="SUPFAM" id="SSF53850">
    <property type="entry name" value="Periplasmic binding protein-like II"/>
    <property type="match status" value="1"/>
</dbReference>
<dbReference type="EMBL" id="NKDB02000002">
    <property type="protein sequence ID" value="RKJ96862.1"/>
    <property type="molecule type" value="Genomic_DNA"/>
</dbReference>
<dbReference type="PANTHER" id="PTHR42928:SF5">
    <property type="entry name" value="BLR1237 PROTEIN"/>
    <property type="match status" value="1"/>
</dbReference>
<protein>
    <submittedName>
        <fullName evidence="3">Tripartite tricarboxylate transporter substrate binding protein</fullName>
    </submittedName>
</protein>
<evidence type="ECO:0000256" key="2">
    <source>
        <dbReference type="SAM" id="SignalP"/>
    </source>
</evidence>
<feature type="chain" id="PRO_5019455066" evidence="2">
    <location>
        <begin position="32"/>
        <end position="328"/>
    </location>
</feature>
<dbReference type="CDD" id="cd07012">
    <property type="entry name" value="PBP2_Bug_TTT"/>
    <property type="match status" value="1"/>
</dbReference>
<evidence type="ECO:0000313" key="4">
    <source>
        <dbReference type="Proteomes" id="UP000216225"/>
    </source>
</evidence>
<dbReference type="PANTHER" id="PTHR42928">
    <property type="entry name" value="TRICARBOXYLATE-BINDING PROTEIN"/>
    <property type="match status" value="1"/>
</dbReference>
<comment type="similarity">
    <text evidence="1">Belongs to the UPF0065 (bug) family.</text>
</comment>
<dbReference type="InterPro" id="IPR005064">
    <property type="entry name" value="BUG"/>
</dbReference>
<evidence type="ECO:0000256" key="1">
    <source>
        <dbReference type="ARBA" id="ARBA00006987"/>
    </source>
</evidence>
<reference evidence="3 4" key="1">
    <citation type="submission" date="2018-09" db="EMBL/GenBank/DDBJ databases">
        <title>Genome comparison of Alicycliphilus sp. BQ1, a polyurethanolytic bacterium, with its closest phylogenetic relatives Alicycliphilus denitrificans BC and K601, unable to attack polyurethane.</title>
        <authorList>
            <person name="Loza-Tavera H."/>
            <person name="Lozano L."/>
            <person name="Cevallos M."/>
            <person name="Maya-Lucas O."/>
            <person name="Garcia-Mena J."/>
            <person name="Hernandez J."/>
        </authorList>
    </citation>
    <scope>NUCLEOTIDE SEQUENCE [LARGE SCALE GENOMIC DNA]</scope>
    <source>
        <strain evidence="3 4">BQ1</strain>
    </source>
</reference>